<protein>
    <submittedName>
        <fullName evidence="2">Uncharacterized protein</fullName>
    </submittedName>
</protein>
<dbReference type="EMBL" id="JARK01000160">
    <property type="protein sequence ID" value="EYC41650.1"/>
    <property type="molecule type" value="Genomic_DNA"/>
</dbReference>
<dbReference type="AlphaFoldDB" id="A0A016WPR6"/>
<keyword evidence="3" id="KW-1185">Reference proteome</keyword>
<evidence type="ECO:0000256" key="1">
    <source>
        <dbReference type="SAM" id="MobiDB-lite"/>
    </source>
</evidence>
<evidence type="ECO:0000313" key="2">
    <source>
        <dbReference type="EMBL" id="EYC41650.1"/>
    </source>
</evidence>
<feature type="region of interest" description="Disordered" evidence="1">
    <location>
        <begin position="33"/>
        <end position="55"/>
    </location>
</feature>
<gene>
    <name evidence="2" type="primary">Acey_s0560.g3459</name>
    <name evidence="2" type="ORF">Y032_0560g3459</name>
</gene>
<proteinExistence type="predicted"/>
<evidence type="ECO:0000313" key="3">
    <source>
        <dbReference type="Proteomes" id="UP000024635"/>
    </source>
</evidence>
<dbReference type="Proteomes" id="UP000024635">
    <property type="component" value="Unassembled WGS sequence"/>
</dbReference>
<accession>A0A016WPR6</accession>
<comment type="caution">
    <text evidence="2">The sequence shown here is derived from an EMBL/GenBank/DDBJ whole genome shotgun (WGS) entry which is preliminary data.</text>
</comment>
<organism evidence="2 3">
    <name type="scientific">Ancylostoma ceylanicum</name>
    <dbReference type="NCBI Taxonomy" id="53326"/>
    <lineage>
        <taxon>Eukaryota</taxon>
        <taxon>Metazoa</taxon>
        <taxon>Ecdysozoa</taxon>
        <taxon>Nematoda</taxon>
        <taxon>Chromadorea</taxon>
        <taxon>Rhabditida</taxon>
        <taxon>Rhabditina</taxon>
        <taxon>Rhabditomorpha</taxon>
        <taxon>Strongyloidea</taxon>
        <taxon>Ancylostomatidae</taxon>
        <taxon>Ancylostomatinae</taxon>
        <taxon>Ancylostoma</taxon>
    </lineage>
</organism>
<sequence>MMESEKSNQSKDKDRSSTWLRFRLRQAVMETPGYRSADGRVRKAPEDEPIDKGWVPRLSNNENGIRILVRRCRKEETPGCWFSTRDRPAVAE</sequence>
<feature type="compositionally biased region" description="Basic and acidic residues" evidence="1">
    <location>
        <begin position="37"/>
        <end position="46"/>
    </location>
</feature>
<reference evidence="3" key="1">
    <citation type="journal article" date="2015" name="Nat. Genet.">
        <title>The genome and transcriptome of the zoonotic hookworm Ancylostoma ceylanicum identify infection-specific gene families.</title>
        <authorList>
            <person name="Schwarz E.M."/>
            <person name="Hu Y."/>
            <person name="Antoshechkin I."/>
            <person name="Miller M.M."/>
            <person name="Sternberg P.W."/>
            <person name="Aroian R.V."/>
        </authorList>
    </citation>
    <scope>NUCLEOTIDE SEQUENCE</scope>
    <source>
        <strain evidence="3">HY135</strain>
    </source>
</reference>
<name>A0A016WPR6_9BILA</name>